<keyword evidence="1" id="KW-1133">Transmembrane helix</keyword>
<organism evidence="2">
    <name type="scientific">Navis striatus</name>
    <dbReference type="NCBI Taxonomy" id="1580118"/>
    <lineage>
        <taxon>Eukaryota</taxon>
        <taxon>Metazoa</taxon>
        <taxon>Ecdysozoa</taxon>
        <taxon>Arthropoda</taxon>
        <taxon>Chelicerata</taxon>
        <taxon>Arachnida</taxon>
        <taxon>Acari</taxon>
        <taxon>Parasitiformes</taxon>
        <taxon>Ixodida</taxon>
        <taxon>Ixodoidea</taxon>
        <taxon>Argasidae</taxon>
        <taxon>Argasinae</taxon>
        <taxon>Navis</taxon>
    </lineage>
</organism>
<evidence type="ECO:0000256" key="1">
    <source>
        <dbReference type="SAM" id="Phobius"/>
    </source>
</evidence>
<geneLocation type="mitochondrion" evidence="2"/>
<sequence>MKFMVLISLFFLLSTHPLTMIFLLVIITFLTAFMMYLTMKSTWFSLILILLILGGMLVLFIYITSLTPNQKFTLNKKNIFLLLLPMLMQMNNKMQLTFSKENIYMYNMNNNSLLLIFITTYLLITLIAIMKLINSTKGPLRLSN</sequence>
<feature type="transmembrane region" description="Helical" evidence="1">
    <location>
        <begin position="43"/>
        <end position="63"/>
    </location>
</feature>
<reference evidence="2" key="1">
    <citation type="journal article" date="2019" name="Ticks Tick Borne Dis.">
        <title>Argasid and ixodid systematics: Implications for soft tick evolution and systematics, with a new argasid species list.</title>
        <authorList>
            <person name="Mans B.J."/>
            <person name="Featherston J."/>
            <person name="Kvas M."/>
            <person name="Pillay K.A."/>
            <person name="de Klerk D.G."/>
            <person name="Pienaar R."/>
            <person name="de Castro M.H."/>
            <person name="Schwan T.G."/>
            <person name="Lopez J.E."/>
            <person name="Teel P."/>
            <person name="Perez de Leon A.A."/>
            <person name="Sonenshine D.E."/>
            <person name="Egekwu N.I."/>
            <person name="Bakkes D.K."/>
            <person name="Heyne H."/>
            <person name="Kanduma E.G."/>
            <person name="Nyangiwe N."/>
            <person name="Bouattour A."/>
            <person name="Latif A.A."/>
        </authorList>
    </citation>
    <scope>NUCLEOTIDE SEQUENCE</scope>
</reference>
<name>A0A1P8AG87_9ACAR</name>
<accession>A0A1P8AG87</accession>
<dbReference type="EMBL" id="KR907242">
    <property type="protein sequence ID" value="AMX74130.1"/>
    <property type="molecule type" value="Genomic_DNA"/>
</dbReference>
<gene>
    <name evidence="2" type="primary">ND6</name>
</gene>
<dbReference type="AlphaFoldDB" id="A0A1P8AG87"/>
<keyword evidence="1" id="KW-0472">Membrane</keyword>
<protein>
    <submittedName>
        <fullName evidence="2">NADH dehydrogenase subunit 6</fullName>
    </submittedName>
</protein>
<feature type="transmembrane region" description="Helical" evidence="1">
    <location>
        <begin position="7"/>
        <end position="37"/>
    </location>
</feature>
<evidence type="ECO:0000313" key="2">
    <source>
        <dbReference type="EMBL" id="AMX74130.1"/>
    </source>
</evidence>
<keyword evidence="2" id="KW-0496">Mitochondrion</keyword>
<proteinExistence type="predicted"/>
<keyword evidence="1" id="KW-0812">Transmembrane</keyword>
<feature type="transmembrane region" description="Helical" evidence="1">
    <location>
        <begin position="112"/>
        <end position="133"/>
    </location>
</feature>
<feature type="transmembrane region" description="Helical" evidence="1">
    <location>
        <begin position="75"/>
        <end position="92"/>
    </location>
</feature>